<dbReference type="Proteomes" id="UP001273531">
    <property type="component" value="Unassembled WGS sequence"/>
</dbReference>
<keyword evidence="2" id="KW-0472">Membrane</keyword>
<evidence type="ECO:0000256" key="2">
    <source>
        <dbReference type="SAM" id="Phobius"/>
    </source>
</evidence>
<organism evidence="3 4">
    <name type="scientific">Sphingomonas agrestis</name>
    <dbReference type="NCBI Taxonomy" id="3080540"/>
    <lineage>
        <taxon>Bacteria</taxon>
        <taxon>Pseudomonadati</taxon>
        <taxon>Pseudomonadota</taxon>
        <taxon>Alphaproteobacteria</taxon>
        <taxon>Sphingomonadales</taxon>
        <taxon>Sphingomonadaceae</taxon>
        <taxon>Sphingomonas</taxon>
    </lineage>
</organism>
<dbReference type="EMBL" id="JAWJEJ010000001">
    <property type="protein sequence ID" value="MDV3457029.1"/>
    <property type="molecule type" value="Genomic_DNA"/>
</dbReference>
<dbReference type="RefSeq" id="WP_317226193.1">
    <property type="nucleotide sequence ID" value="NZ_JAWJEJ010000001.1"/>
</dbReference>
<evidence type="ECO:0000256" key="1">
    <source>
        <dbReference type="SAM" id="MobiDB-lite"/>
    </source>
</evidence>
<proteinExistence type="predicted"/>
<keyword evidence="2" id="KW-1133">Transmembrane helix</keyword>
<evidence type="ECO:0000313" key="3">
    <source>
        <dbReference type="EMBL" id="MDV3457029.1"/>
    </source>
</evidence>
<feature type="region of interest" description="Disordered" evidence="1">
    <location>
        <begin position="1"/>
        <end position="28"/>
    </location>
</feature>
<comment type="caution">
    <text evidence="3">The sequence shown here is derived from an EMBL/GenBank/DDBJ whole genome shotgun (WGS) entry which is preliminary data.</text>
</comment>
<name>A0ABU3Y6K8_9SPHN</name>
<gene>
    <name evidence="3" type="ORF">RZN05_08550</name>
</gene>
<accession>A0ABU3Y6K8</accession>
<protein>
    <submittedName>
        <fullName evidence="3">Uncharacterized protein</fullName>
    </submittedName>
</protein>
<feature type="transmembrane region" description="Helical" evidence="2">
    <location>
        <begin position="36"/>
        <end position="56"/>
    </location>
</feature>
<keyword evidence="2" id="KW-0812">Transmembrane</keyword>
<evidence type="ECO:0000313" key="4">
    <source>
        <dbReference type="Proteomes" id="UP001273531"/>
    </source>
</evidence>
<keyword evidence="4" id="KW-1185">Reference proteome</keyword>
<reference evidence="3 4" key="1">
    <citation type="submission" date="2023-10" db="EMBL/GenBank/DDBJ databases">
        <title>Sphingomonas sp. HF-S4 16S ribosomal RNA gene Genome sequencing and assembly.</title>
        <authorList>
            <person name="Lee H."/>
        </authorList>
    </citation>
    <scope>NUCLEOTIDE SEQUENCE [LARGE SCALE GENOMIC DNA]</scope>
    <source>
        <strain evidence="3 4">HF-S4</strain>
    </source>
</reference>
<feature type="compositionally biased region" description="Basic and acidic residues" evidence="1">
    <location>
        <begin position="1"/>
        <end position="10"/>
    </location>
</feature>
<sequence length="95" mass="9750">MADRIVERTDGVTSERVTETSNPSTVVVERRGGSGGALLIGLAVLVLVVLGGLYLVNQNQRENVKTDAITSAAKDVGDAAKDVGGAAKDAAKKVD</sequence>